<evidence type="ECO:0000256" key="2">
    <source>
        <dbReference type="ARBA" id="ARBA00022723"/>
    </source>
</evidence>
<feature type="compositionally biased region" description="Acidic residues" evidence="9">
    <location>
        <begin position="256"/>
        <end position="275"/>
    </location>
</feature>
<dbReference type="SUPFAM" id="SSF57667">
    <property type="entry name" value="beta-beta-alpha zinc fingers"/>
    <property type="match status" value="1"/>
</dbReference>
<dbReference type="GO" id="GO:0003677">
    <property type="term" value="F:DNA binding"/>
    <property type="evidence" value="ECO:0007669"/>
    <property type="project" value="InterPro"/>
</dbReference>
<keyword evidence="7" id="KW-0539">Nucleus</keyword>
<dbReference type="Pfam" id="PF02892">
    <property type="entry name" value="zf-BED"/>
    <property type="match status" value="1"/>
</dbReference>
<feature type="compositionally biased region" description="Low complexity" evidence="9">
    <location>
        <begin position="308"/>
        <end position="318"/>
    </location>
</feature>
<evidence type="ECO:0000256" key="8">
    <source>
        <dbReference type="PROSITE-ProRule" id="PRU00027"/>
    </source>
</evidence>
<feature type="region of interest" description="Disordered" evidence="9">
    <location>
        <begin position="74"/>
        <end position="96"/>
    </location>
</feature>
<evidence type="ECO:0000256" key="3">
    <source>
        <dbReference type="ARBA" id="ARBA00022771"/>
    </source>
</evidence>
<dbReference type="Gene3D" id="3.40.50.1110">
    <property type="entry name" value="SGNH hydrolase"/>
    <property type="match status" value="1"/>
</dbReference>
<sequence length="646" mass="72682">MDDSQYIVCYGAKSVIKLVEESASSAFRGRRSGRNFRGNFRGMGNSARGNGYRGRWNGGRGGFGGRFSGRYQRGSRGAGYFRSQRSRGSRWQSSSTSRINGRTAVGTVDLVPEGCPLNEEKCPVIDNVSVIGDSFALRLCKAVDENVTGKFVLCEGGLTMNELKIRLEKCQSDDFKTNQIVVFMGMNDLRMIKSSDFDGELFSLLCKLKVVAGSKPLYLCTLPMLGGNYAEKISYFNETVRNVSEIDLRFNMSTMDEWEEDNPPDNTESETETSTEDVNVRVTRSGKRTLLDHFAKISDVNADRNERNGNSNSDDNNGAPQQEETVSEHQKELEALSDEDKKIVHAPNSIVWLFFTKSTVNKDEATCNICKAVRKTGVSSSTTTLSNHLETSHVKEFAKYKKLSDIKKKIIASNKRKVDQSSERLHAYDTVSEEGFAYLIWKIEPRYVIPHRTTFSRSIVPKLYEEVRSAQNQYLKKVVNTLETLTITTDLWSSRAKDPFISCTTQFIETAEEEFELKHLLIDCKYFPHPHSAERICAAAFQMLEDIGVDTDKVKVYFVTDNDSKMLSALQQPSAARSADASVPDILRSQKPWNHVPCFDHTLQLAISDTRKEIGANTVIEKVETNILPFDLVDQTEGYVCEETLK</sequence>
<evidence type="ECO:0000256" key="6">
    <source>
        <dbReference type="ARBA" id="ARBA00023163"/>
    </source>
</evidence>
<evidence type="ECO:0000256" key="1">
    <source>
        <dbReference type="ARBA" id="ARBA00004123"/>
    </source>
</evidence>
<evidence type="ECO:0000259" key="10">
    <source>
        <dbReference type="PROSITE" id="PS50808"/>
    </source>
</evidence>
<dbReference type="InterPro" id="IPR036514">
    <property type="entry name" value="SGNH_hydro_sf"/>
</dbReference>
<keyword evidence="12" id="KW-1185">Reference proteome</keyword>
<feature type="region of interest" description="Disordered" evidence="9">
    <location>
        <begin position="299"/>
        <end position="340"/>
    </location>
</feature>
<keyword evidence="4" id="KW-0862">Zinc</keyword>
<dbReference type="GO" id="GO:0008270">
    <property type="term" value="F:zinc ion binding"/>
    <property type="evidence" value="ECO:0007669"/>
    <property type="project" value="UniProtKB-KW"/>
</dbReference>
<keyword evidence="11" id="KW-0436">Ligase</keyword>
<dbReference type="Proteomes" id="UP001219518">
    <property type="component" value="Unassembled WGS sequence"/>
</dbReference>
<dbReference type="PROSITE" id="PS50808">
    <property type="entry name" value="ZF_BED"/>
    <property type="match status" value="1"/>
</dbReference>
<comment type="subcellular location">
    <subcellularLocation>
        <location evidence="1">Nucleus</location>
    </subcellularLocation>
</comment>
<keyword evidence="2" id="KW-0479">Metal-binding</keyword>
<comment type="caution">
    <text evidence="11">The sequence shown here is derived from an EMBL/GenBank/DDBJ whole genome shotgun (WGS) entry which is preliminary data.</text>
</comment>
<evidence type="ECO:0000256" key="9">
    <source>
        <dbReference type="SAM" id="MobiDB-lite"/>
    </source>
</evidence>
<dbReference type="SUPFAM" id="SSF140996">
    <property type="entry name" value="Hermes dimerisation domain"/>
    <property type="match status" value="1"/>
</dbReference>
<evidence type="ECO:0000313" key="12">
    <source>
        <dbReference type="Proteomes" id="UP001219518"/>
    </source>
</evidence>
<keyword evidence="5" id="KW-0805">Transcription regulation</keyword>
<dbReference type="SUPFAM" id="SSF52266">
    <property type="entry name" value="SGNH hydrolase"/>
    <property type="match status" value="1"/>
</dbReference>
<proteinExistence type="predicted"/>
<dbReference type="GO" id="GO:0009791">
    <property type="term" value="P:post-embryonic development"/>
    <property type="evidence" value="ECO:0007669"/>
    <property type="project" value="UniProtKB-ARBA"/>
</dbReference>
<dbReference type="InterPro" id="IPR052035">
    <property type="entry name" value="ZnF_BED_domain_contain"/>
</dbReference>
<dbReference type="InterPro" id="IPR003656">
    <property type="entry name" value="Znf_BED"/>
</dbReference>
<dbReference type="PANTHER" id="PTHR46481">
    <property type="entry name" value="ZINC FINGER BED DOMAIN-CONTAINING PROTEIN 4"/>
    <property type="match status" value="1"/>
</dbReference>
<feature type="compositionally biased region" description="Basic and acidic residues" evidence="9">
    <location>
        <begin position="326"/>
        <end position="340"/>
    </location>
</feature>
<gene>
    <name evidence="11" type="ORF">KUF71_003633</name>
</gene>
<keyword evidence="3 8" id="KW-0863">Zinc-finger</keyword>
<dbReference type="InterPro" id="IPR012337">
    <property type="entry name" value="RNaseH-like_sf"/>
</dbReference>
<dbReference type="GO" id="GO:0005634">
    <property type="term" value="C:nucleus"/>
    <property type="evidence" value="ECO:0007669"/>
    <property type="project" value="UniProtKB-SubCell"/>
</dbReference>
<evidence type="ECO:0000313" key="11">
    <source>
        <dbReference type="EMBL" id="KAK3929626.1"/>
    </source>
</evidence>
<dbReference type="InterPro" id="IPR036236">
    <property type="entry name" value="Znf_C2H2_sf"/>
</dbReference>
<dbReference type="SMART" id="SM00614">
    <property type="entry name" value="ZnF_BED"/>
    <property type="match status" value="1"/>
</dbReference>
<name>A0AAE1HZZ2_9NEOP</name>
<organism evidence="11 12">
    <name type="scientific">Frankliniella fusca</name>
    <dbReference type="NCBI Taxonomy" id="407009"/>
    <lineage>
        <taxon>Eukaryota</taxon>
        <taxon>Metazoa</taxon>
        <taxon>Ecdysozoa</taxon>
        <taxon>Arthropoda</taxon>
        <taxon>Hexapoda</taxon>
        <taxon>Insecta</taxon>
        <taxon>Pterygota</taxon>
        <taxon>Neoptera</taxon>
        <taxon>Paraneoptera</taxon>
        <taxon>Thysanoptera</taxon>
        <taxon>Terebrantia</taxon>
        <taxon>Thripoidea</taxon>
        <taxon>Thripidae</taxon>
        <taxon>Frankliniella</taxon>
    </lineage>
</organism>
<evidence type="ECO:0000256" key="4">
    <source>
        <dbReference type="ARBA" id="ARBA00022833"/>
    </source>
</evidence>
<dbReference type="GO" id="GO:0016874">
    <property type="term" value="F:ligase activity"/>
    <property type="evidence" value="ECO:0007669"/>
    <property type="project" value="UniProtKB-KW"/>
</dbReference>
<keyword evidence="6" id="KW-0804">Transcription</keyword>
<dbReference type="SUPFAM" id="SSF53098">
    <property type="entry name" value="Ribonuclease H-like"/>
    <property type="match status" value="1"/>
</dbReference>
<protein>
    <submittedName>
        <fullName evidence="11">E3 SUMO-protein ligase ZBED1</fullName>
    </submittedName>
</protein>
<evidence type="ECO:0000256" key="7">
    <source>
        <dbReference type="ARBA" id="ARBA00023242"/>
    </source>
</evidence>
<feature type="region of interest" description="Disordered" evidence="9">
    <location>
        <begin position="254"/>
        <end position="278"/>
    </location>
</feature>
<evidence type="ECO:0000256" key="5">
    <source>
        <dbReference type="ARBA" id="ARBA00023015"/>
    </source>
</evidence>
<reference evidence="11" key="2">
    <citation type="journal article" date="2023" name="BMC Genomics">
        <title>Pest status, molecular evolution, and epigenetic factors derived from the genome assembly of Frankliniella fusca, a thysanopteran phytovirus vector.</title>
        <authorList>
            <person name="Catto M.A."/>
            <person name="Labadie P.E."/>
            <person name="Jacobson A.L."/>
            <person name="Kennedy G.G."/>
            <person name="Srinivasan R."/>
            <person name="Hunt B.G."/>
        </authorList>
    </citation>
    <scope>NUCLEOTIDE SEQUENCE</scope>
    <source>
        <strain evidence="11">PL_HMW_Pooled</strain>
    </source>
</reference>
<dbReference type="AlphaFoldDB" id="A0AAE1HZZ2"/>
<reference evidence="11" key="1">
    <citation type="submission" date="2021-07" db="EMBL/GenBank/DDBJ databases">
        <authorList>
            <person name="Catto M.A."/>
            <person name="Jacobson A."/>
            <person name="Kennedy G."/>
            <person name="Labadie P."/>
            <person name="Hunt B.G."/>
            <person name="Srinivasan R."/>
        </authorList>
    </citation>
    <scope>NUCLEOTIDE SEQUENCE</scope>
    <source>
        <strain evidence="11">PL_HMW_Pooled</strain>
        <tissue evidence="11">Head</tissue>
    </source>
</reference>
<dbReference type="PANTHER" id="PTHR46481:SF10">
    <property type="entry name" value="ZINC FINGER BED DOMAIN-CONTAINING PROTEIN 39"/>
    <property type="match status" value="1"/>
</dbReference>
<feature type="domain" description="BED-type" evidence="10">
    <location>
        <begin position="346"/>
        <end position="400"/>
    </location>
</feature>
<accession>A0AAE1HZZ2</accession>
<dbReference type="EMBL" id="JAHWGI010001401">
    <property type="protein sequence ID" value="KAK3929626.1"/>
    <property type="molecule type" value="Genomic_DNA"/>
</dbReference>